<dbReference type="Pfam" id="PF01817">
    <property type="entry name" value="CM_2"/>
    <property type="match status" value="1"/>
</dbReference>
<dbReference type="Pfam" id="PF00800">
    <property type="entry name" value="PDT"/>
    <property type="match status" value="1"/>
</dbReference>
<gene>
    <name evidence="24" type="ORF">HNQ60_000783</name>
</gene>
<evidence type="ECO:0000256" key="6">
    <source>
        <dbReference type="ARBA" id="ARBA00012404"/>
    </source>
</evidence>
<dbReference type="FunFam" id="3.40.190.10:FF:000034">
    <property type="entry name" value="Chorismate mutase/prephenate dehydratase"/>
    <property type="match status" value="1"/>
</dbReference>
<dbReference type="PIRSF" id="PIRSF001500">
    <property type="entry name" value="Chor_mut_pdt_Ppr"/>
    <property type="match status" value="1"/>
</dbReference>
<dbReference type="PROSITE" id="PS00858">
    <property type="entry name" value="PREPHENATE_DEHYDR_2"/>
    <property type="match status" value="1"/>
</dbReference>
<dbReference type="Gene3D" id="1.20.59.10">
    <property type="entry name" value="Chorismate mutase"/>
    <property type="match status" value="1"/>
</dbReference>
<dbReference type="FunFam" id="3.40.190.10:FF:000029">
    <property type="entry name" value="Chorismate mutase/Prephenate dehydratase"/>
    <property type="match status" value="1"/>
</dbReference>
<sequence length="381" mass="42184">MPGPKKKTAKTKRAQPKATPAADIQSFRERIDGIDTQIHQLLNERARVAKQVGASKVAQGLHTADFYRPEREAQVLRKAIERNEGPLRNEEIVRLFREIMSACLAQEEPLKVAFLGPEGTFSQQAVLKHFGHSVRALPMGEIREVFEEVQAGHADFGVVPVENSTEGTVNHTLDMFLMSPLKICGEVELRIHQHLLGKMSGLPAISRVCSHQQSLAQCRQWLDEHLPGVERIAASSNAEAARRARDEDGTAAIAGQTAAEVYGLNLIAHDIEDRPDNTTRFLVIGRKPFDASGNDKTTLLFSAGDTQSPGTLHRLLTPLAQNNISMTRIESRPSRKHKWDYVFFIDVQGHASESPLKEALEALKKQASLFRVLGSYPCAVL</sequence>
<evidence type="ECO:0000256" key="2">
    <source>
        <dbReference type="ARBA" id="ARBA00002364"/>
    </source>
</evidence>
<dbReference type="InterPro" id="IPR001086">
    <property type="entry name" value="Preph_deHydtase"/>
</dbReference>
<name>A0A841HGB1_9GAMM</name>
<dbReference type="InterPro" id="IPR018528">
    <property type="entry name" value="Preph_deHydtase_CS"/>
</dbReference>
<dbReference type="UniPathway" id="UPA00121">
    <property type="reaction ID" value="UER00345"/>
</dbReference>
<keyword evidence="15" id="KW-0511">Multifunctional enzyme</keyword>
<dbReference type="CDD" id="cd04905">
    <property type="entry name" value="ACT_CM-PDT"/>
    <property type="match status" value="1"/>
</dbReference>
<dbReference type="UniPathway" id="UPA00120">
    <property type="reaction ID" value="UER00203"/>
</dbReference>
<evidence type="ECO:0000256" key="16">
    <source>
        <dbReference type="ARBA" id="ARBA00031175"/>
    </source>
</evidence>
<evidence type="ECO:0000256" key="15">
    <source>
        <dbReference type="ARBA" id="ARBA00023268"/>
    </source>
</evidence>
<dbReference type="GO" id="GO:0046417">
    <property type="term" value="P:chorismate metabolic process"/>
    <property type="evidence" value="ECO:0007669"/>
    <property type="project" value="InterPro"/>
</dbReference>
<evidence type="ECO:0000259" key="22">
    <source>
        <dbReference type="PROSITE" id="PS51171"/>
    </source>
</evidence>
<dbReference type="Proteomes" id="UP000588068">
    <property type="component" value="Unassembled WGS sequence"/>
</dbReference>
<comment type="pathway">
    <text evidence="5">Metabolic intermediate biosynthesis; prephenate biosynthesis; prephenate from chorismate: step 1/1.</text>
</comment>
<comment type="catalytic activity">
    <reaction evidence="18">
        <text>prephenate + H(+) = 3-phenylpyruvate + CO2 + H2O</text>
        <dbReference type="Rhea" id="RHEA:21648"/>
        <dbReference type="ChEBI" id="CHEBI:15377"/>
        <dbReference type="ChEBI" id="CHEBI:15378"/>
        <dbReference type="ChEBI" id="CHEBI:16526"/>
        <dbReference type="ChEBI" id="CHEBI:18005"/>
        <dbReference type="ChEBI" id="CHEBI:29934"/>
        <dbReference type="EC" id="4.2.1.51"/>
    </reaction>
</comment>
<dbReference type="AlphaFoldDB" id="A0A841HGB1"/>
<evidence type="ECO:0000256" key="7">
    <source>
        <dbReference type="ARBA" id="ARBA00013147"/>
    </source>
</evidence>
<evidence type="ECO:0000256" key="9">
    <source>
        <dbReference type="ARBA" id="ARBA00022490"/>
    </source>
</evidence>
<evidence type="ECO:0000256" key="20">
    <source>
        <dbReference type="SAM" id="MobiDB-lite"/>
    </source>
</evidence>
<feature type="domain" description="Chorismate mutase" evidence="21">
    <location>
        <begin position="18"/>
        <end position="111"/>
    </location>
</feature>
<evidence type="ECO:0000256" key="17">
    <source>
        <dbReference type="ARBA" id="ARBA00031520"/>
    </source>
</evidence>
<keyword evidence="9" id="KW-0963">Cytoplasm</keyword>
<comment type="subcellular location">
    <subcellularLocation>
        <location evidence="3">Cytoplasm</location>
    </subcellularLocation>
</comment>
<dbReference type="PROSITE" id="PS51671">
    <property type="entry name" value="ACT"/>
    <property type="match status" value="1"/>
</dbReference>
<comment type="catalytic activity">
    <reaction evidence="1">
        <text>chorismate = prephenate</text>
        <dbReference type="Rhea" id="RHEA:13897"/>
        <dbReference type="ChEBI" id="CHEBI:29748"/>
        <dbReference type="ChEBI" id="CHEBI:29934"/>
        <dbReference type="EC" id="5.4.99.5"/>
    </reaction>
</comment>
<comment type="caution">
    <text evidence="24">The sequence shown here is derived from an EMBL/GenBank/DDBJ whole genome shotgun (WGS) entry which is preliminary data.</text>
</comment>
<dbReference type="InterPro" id="IPR036263">
    <property type="entry name" value="Chorismate_II_sf"/>
</dbReference>
<dbReference type="CDD" id="cd13630">
    <property type="entry name" value="PBP2_PDT_1"/>
    <property type="match status" value="1"/>
</dbReference>
<evidence type="ECO:0000256" key="14">
    <source>
        <dbReference type="ARBA" id="ARBA00023239"/>
    </source>
</evidence>
<evidence type="ECO:0000256" key="13">
    <source>
        <dbReference type="ARBA" id="ARBA00023235"/>
    </source>
</evidence>
<evidence type="ECO:0000256" key="3">
    <source>
        <dbReference type="ARBA" id="ARBA00004496"/>
    </source>
</evidence>
<keyword evidence="13 24" id="KW-0413">Isomerase</keyword>
<feature type="region of interest" description="Disordered" evidence="20">
    <location>
        <begin position="1"/>
        <end position="22"/>
    </location>
</feature>
<dbReference type="GO" id="GO:0004664">
    <property type="term" value="F:prephenate dehydratase activity"/>
    <property type="evidence" value="ECO:0007669"/>
    <property type="project" value="UniProtKB-EC"/>
</dbReference>
<proteinExistence type="predicted"/>
<protein>
    <recommendedName>
        <fullName evidence="8">Bifunctional chorismate mutase/prephenate dehydratase</fullName>
        <ecNumber evidence="7">4.2.1.51</ecNumber>
        <ecNumber evidence="6">5.4.99.5</ecNumber>
    </recommendedName>
    <alternativeName>
        <fullName evidence="17">Chorismate mutase-prephenate dehydratase</fullName>
    </alternativeName>
    <alternativeName>
        <fullName evidence="16">p-protein</fullName>
    </alternativeName>
</protein>
<dbReference type="EC" id="4.2.1.51" evidence="7"/>
<feature type="site" description="Essential for prephenate dehydratase activity" evidence="19">
    <location>
        <position position="279"/>
    </location>
</feature>
<dbReference type="NCBIfam" id="NF008865">
    <property type="entry name" value="PRK11898.1"/>
    <property type="match status" value="1"/>
</dbReference>
<dbReference type="NCBIfam" id="TIGR01807">
    <property type="entry name" value="CM_P2"/>
    <property type="match status" value="1"/>
</dbReference>
<organism evidence="24 25">
    <name type="scientific">Povalibacter uvarum</name>
    <dbReference type="NCBI Taxonomy" id="732238"/>
    <lineage>
        <taxon>Bacteria</taxon>
        <taxon>Pseudomonadati</taxon>
        <taxon>Pseudomonadota</taxon>
        <taxon>Gammaproteobacteria</taxon>
        <taxon>Steroidobacterales</taxon>
        <taxon>Steroidobacteraceae</taxon>
        <taxon>Povalibacter</taxon>
    </lineage>
</organism>
<evidence type="ECO:0000256" key="4">
    <source>
        <dbReference type="ARBA" id="ARBA00004741"/>
    </source>
</evidence>
<dbReference type="PANTHER" id="PTHR21022:SF19">
    <property type="entry name" value="PREPHENATE DEHYDRATASE-RELATED"/>
    <property type="match status" value="1"/>
</dbReference>
<dbReference type="PANTHER" id="PTHR21022">
    <property type="entry name" value="PREPHENATE DEHYDRATASE P PROTEIN"/>
    <property type="match status" value="1"/>
</dbReference>
<evidence type="ECO:0000313" key="24">
    <source>
        <dbReference type="EMBL" id="MBB6091937.1"/>
    </source>
</evidence>
<keyword evidence="12" id="KW-0584">Phenylalanine biosynthesis</keyword>
<dbReference type="GO" id="GO:0005737">
    <property type="term" value="C:cytoplasm"/>
    <property type="evidence" value="ECO:0007669"/>
    <property type="project" value="UniProtKB-SubCell"/>
</dbReference>
<evidence type="ECO:0000256" key="10">
    <source>
        <dbReference type="ARBA" id="ARBA00022605"/>
    </source>
</evidence>
<comment type="pathway">
    <text evidence="4">Amino-acid biosynthesis; L-phenylalanine biosynthesis; phenylpyruvate from prephenate: step 1/1.</text>
</comment>
<accession>A0A841HGB1</accession>
<dbReference type="SUPFAM" id="SSF53850">
    <property type="entry name" value="Periplasmic binding protein-like II"/>
    <property type="match status" value="1"/>
</dbReference>
<dbReference type="Gene3D" id="3.30.70.260">
    <property type="match status" value="1"/>
</dbReference>
<comment type="function">
    <text evidence="2">Catalyzes the Claisen rearrangement of chorismate to prephenate and the decarboxylation/dehydration of prephenate to phenylpyruvate.</text>
</comment>
<dbReference type="InterPro" id="IPR036979">
    <property type="entry name" value="CM_dom_sf"/>
</dbReference>
<dbReference type="InterPro" id="IPR045865">
    <property type="entry name" value="ACT-like_dom_sf"/>
</dbReference>
<dbReference type="Pfam" id="PF01842">
    <property type="entry name" value="ACT"/>
    <property type="match status" value="1"/>
</dbReference>
<evidence type="ECO:0000256" key="18">
    <source>
        <dbReference type="ARBA" id="ARBA00047848"/>
    </source>
</evidence>
<feature type="domain" description="Prephenate dehydratase" evidence="22">
    <location>
        <begin position="111"/>
        <end position="286"/>
    </location>
</feature>
<feature type="domain" description="ACT" evidence="23">
    <location>
        <begin position="300"/>
        <end position="377"/>
    </location>
</feature>
<dbReference type="GO" id="GO:0004106">
    <property type="term" value="F:chorismate mutase activity"/>
    <property type="evidence" value="ECO:0007669"/>
    <property type="project" value="UniProtKB-EC"/>
</dbReference>
<dbReference type="PROSITE" id="PS51171">
    <property type="entry name" value="PREPHENATE_DEHYDR_3"/>
    <property type="match status" value="1"/>
</dbReference>
<evidence type="ECO:0000259" key="23">
    <source>
        <dbReference type="PROSITE" id="PS51671"/>
    </source>
</evidence>
<keyword evidence="14 24" id="KW-0456">Lyase</keyword>
<dbReference type="InterPro" id="IPR010957">
    <property type="entry name" value="G/b/e-P-prot_chorismate_mutase"/>
</dbReference>
<keyword evidence="25" id="KW-1185">Reference proteome</keyword>
<dbReference type="FunFam" id="3.30.70.260:FF:000012">
    <property type="entry name" value="Prephenate dehydratase"/>
    <property type="match status" value="1"/>
</dbReference>
<dbReference type="InterPro" id="IPR002912">
    <property type="entry name" value="ACT_dom"/>
</dbReference>
<dbReference type="SUPFAM" id="SSF48600">
    <property type="entry name" value="Chorismate mutase II"/>
    <property type="match status" value="1"/>
</dbReference>
<dbReference type="InterPro" id="IPR002701">
    <property type="entry name" value="CM_II_prokaryot"/>
</dbReference>
<evidence type="ECO:0000256" key="19">
    <source>
        <dbReference type="PIRSR" id="PIRSR001500-2"/>
    </source>
</evidence>
<evidence type="ECO:0000256" key="12">
    <source>
        <dbReference type="ARBA" id="ARBA00023222"/>
    </source>
</evidence>
<dbReference type="InterPro" id="IPR008242">
    <property type="entry name" value="Chor_mutase/pphenate_deHydtase"/>
</dbReference>
<dbReference type="GO" id="GO:0009094">
    <property type="term" value="P:L-phenylalanine biosynthetic process"/>
    <property type="evidence" value="ECO:0007669"/>
    <property type="project" value="UniProtKB-UniPathway"/>
</dbReference>
<dbReference type="Gene3D" id="3.40.190.10">
    <property type="entry name" value="Periplasmic binding protein-like II"/>
    <property type="match status" value="2"/>
</dbReference>
<evidence type="ECO:0000256" key="11">
    <source>
        <dbReference type="ARBA" id="ARBA00023141"/>
    </source>
</evidence>
<reference evidence="24 25" key="1">
    <citation type="submission" date="2020-08" db="EMBL/GenBank/DDBJ databases">
        <title>Genomic Encyclopedia of Type Strains, Phase IV (KMG-IV): sequencing the most valuable type-strain genomes for metagenomic binning, comparative biology and taxonomic classification.</title>
        <authorList>
            <person name="Goeker M."/>
        </authorList>
    </citation>
    <scope>NUCLEOTIDE SEQUENCE [LARGE SCALE GENOMIC DNA]</scope>
    <source>
        <strain evidence="24 25">DSM 26723</strain>
    </source>
</reference>
<evidence type="ECO:0000313" key="25">
    <source>
        <dbReference type="Proteomes" id="UP000588068"/>
    </source>
</evidence>
<dbReference type="SMART" id="SM00830">
    <property type="entry name" value="CM_2"/>
    <property type="match status" value="1"/>
</dbReference>
<keyword evidence="10" id="KW-0028">Amino-acid biosynthesis</keyword>
<feature type="compositionally biased region" description="Basic residues" evidence="20">
    <location>
        <begin position="1"/>
        <end position="15"/>
    </location>
</feature>
<evidence type="ECO:0000256" key="8">
    <source>
        <dbReference type="ARBA" id="ARBA00014401"/>
    </source>
</evidence>
<evidence type="ECO:0000259" key="21">
    <source>
        <dbReference type="PROSITE" id="PS51168"/>
    </source>
</evidence>
<dbReference type="EMBL" id="JACHHZ010000001">
    <property type="protein sequence ID" value="MBB6091937.1"/>
    <property type="molecule type" value="Genomic_DNA"/>
</dbReference>
<evidence type="ECO:0000256" key="5">
    <source>
        <dbReference type="ARBA" id="ARBA00004817"/>
    </source>
</evidence>
<dbReference type="EC" id="5.4.99.5" evidence="6"/>
<dbReference type="SUPFAM" id="SSF55021">
    <property type="entry name" value="ACT-like"/>
    <property type="match status" value="1"/>
</dbReference>
<dbReference type="PROSITE" id="PS51168">
    <property type="entry name" value="CHORISMATE_MUT_2"/>
    <property type="match status" value="1"/>
</dbReference>
<keyword evidence="11" id="KW-0057">Aromatic amino acid biosynthesis</keyword>
<evidence type="ECO:0000256" key="1">
    <source>
        <dbReference type="ARBA" id="ARBA00000824"/>
    </source>
</evidence>
<dbReference type="PROSITE" id="PS00857">
    <property type="entry name" value="PREPHENATE_DEHYDR_1"/>
    <property type="match status" value="1"/>
</dbReference>